<accession>A0ABW5SA17</accession>
<keyword evidence="3" id="KW-1003">Cell membrane</keyword>
<evidence type="ECO:0000256" key="1">
    <source>
        <dbReference type="ARBA" id="ARBA00004651"/>
    </source>
</evidence>
<dbReference type="Gene3D" id="1.20.1250.20">
    <property type="entry name" value="MFS general substrate transporter like domains"/>
    <property type="match status" value="1"/>
</dbReference>
<feature type="transmembrane region" description="Helical" evidence="7">
    <location>
        <begin position="159"/>
        <end position="186"/>
    </location>
</feature>
<sequence length="285" mass="30528">MKTLMRNKNFSILLIGRLITNIGDSMYYIAAMWLVYKLGGSAFYSGLAGFLTMVPQALQFIVGPIIDRYSIRKLLVITQLFQALLLSIIPIAFFFHMLSVTLILIIMPLAAFLNQFSFPAESALIPKILPKEHRVTANSLMSVAQQGTDAAFNAVSGAFVAFAGAITLYTADIVTFIIAASLFAALNLSGNQSGNTPQSLGMQTKHYFTDLKEGFQIVLHSVLGKMLVASAITNFVFGAMMASLPAYSDSLGGSEIYGFLLAGMSIGSLTGAAAAGLFERFASGI</sequence>
<keyword evidence="4 7" id="KW-0812">Transmembrane</keyword>
<dbReference type="EMBL" id="JBHUMQ010000056">
    <property type="protein sequence ID" value="MFD2695969.1"/>
    <property type="molecule type" value="Genomic_DNA"/>
</dbReference>
<dbReference type="RefSeq" id="WP_253061392.1">
    <property type="nucleotide sequence ID" value="NZ_JAMXWM010000009.1"/>
</dbReference>
<dbReference type="CDD" id="cd06173">
    <property type="entry name" value="MFS_MefA_like"/>
    <property type="match status" value="1"/>
</dbReference>
<dbReference type="InterPro" id="IPR010290">
    <property type="entry name" value="TM_effector"/>
</dbReference>
<dbReference type="InterPro" id="IPR036259">
    <property type="entry name" value="MFS_trans_sf"/>
</dbReference>
<proteinExistence type="predicted"/>
<comment type="subcellular location">
    <subcellularLocation>
        <location evidence="1">Cell membrane</location>
        <topology evidence="1">Multi-pass membrane protein</topology>
    </subcellularLocation>
</comment>
<evidence type="ECO:0000313" key="8">
    <source>
        <dbReference type="EMBL" id="MFD2695969.1"/>
    </source>
</evidence>
<keyword evidence="9" id="KW-1185">Reference proteome</keyword>
<feature type="transmembrane region" description="Helical" evidence="7">
    <location>
        <begin position="222"/>
        <end position="244"/>
    </location>
</feature>
<keyword evidence="6 7" id="KW-0472">Membrane</keyword>
<feature type="transmembrane region" description="Helical" evidence="7">
    <location>
        <begin position="256"/>
        <end position="278"/>
    </location>
</feature>
<evidence type="ECO:0000256" key="5">
    <source>
        <dbReference type="ARBA" id="ARBA00022989"/>
    </source>
</evidence>
<keyword evidence="2" id="KW-0813">Transport</keyword>
<comment type="caution">
    <text evidence="8">The sequence shown here is derived from an EMBL/GenBank/DDBJ whole genome shotgun (WGS) entry which is preliminary data.</text>
</comment>
<evidence type="ECO:0000256" key="7">
    <source>
        <dbReference type="SAM" id="Phobius"/>
    </source>
</evidence>
<dbReference type="SUPFAM" id="SSF103473">
    <property type="entry name" value="MFS general substrate transporter"/>
    <property type="match status" value="1"/>
</dbReference>
<dbReference type="Proteomes" id="UP001597399">
    <property type="component" value="Unassembled WGS sequence"/>
</dbReference>
<evidence type="ECO:0000256" key="6">
    <source>
        <dbReference type="ARBA" id="ARBA00023136"/>
    </source>
</evidence>
<feature type="transmembrane region" description="Helical" evidence="7">
    <location>
        <begin position="12"/>
        <end position="36"/>
    </location>
</feature>
<feature type="transmembrane region" description="Helical" evidence="7">
    <location>
        <begin position="42"/>
        <end position="62"/>
    </location>
</feature>
<dbReference type="PANTHER" id="PTHR23513">
    <property type="entry name" value="INTEGRAL MEMBRANE EFFLUX PROTEIN-RELATED"/>
    <property type="match status" value="1"/>
</dbReference>
<feature type="transmembrane region" description="Helical" evidence="7">
    <location>
        <begin position="83"/>
        <end position="113"/>
    </location>
</feature>
<evidence type="ECO:0000256" key="3">
    <source>
        <dbReference type="ARBA" id="ARBA00022475"/>
    </source>
</evidence>
<protein>
    <submittedName>
        <fullName evidence="8">MFS transporter</fullName>
    </submittedName>
</protein>
<dbReference type="Pfam" id="PF05977">
    <property type="entry name" value="MFS_3"/>
    <property type="match status" value="1"/>
</dbReference>
<organism evidence="8 9">
    <name type="scientific">Sporolactobacillus shoreicorticis</name>
    <dbReference type="NCBI Taxonomy" id="1923877"/>
    <lineage>
        <taxon>Bacteria</taxon>
        <taxon>Bacillati</taxon>
        <taxon>Bacillota</taxon>
        <taxon>Bacilli</taxon>
        <taxon>Bacillales</taxon>
        <taxon>Sporolactobacillaceae</taxon>
        <taxon>Sporolactobacillus</taxon>
    </lineage>
</organism>
<reference evidence="9" key="1">
    <citation type="journal article" date="2019" name="Int. J. Syst. Evol. Microbiol.">
        <title>The Global Catalogue of Microorganisms (GCM) 10K type strain sequencing project: providing services to taxonomists for standard genome sequencing and annotation.</title>
        <authorList>
            <consortium name="The Broad Institute Genomics Platform"/>
            <consortium name="The Broad Institute Genome Sequencing Center for Infectious Disease"/>
            <person name="Wu L."/>
            <person name="Ma J."/>
        </authorList>
    </citation>
    <scope>NUCLEOTIDE SEQUENCE [LARGE SCALE GENOMIC DNA]</scope>
    <source>
        <strain evidence="9">TISTR 2466</strain>
    </source>
</reference>
<dbReference type="PANTHER" id="PTHR23513:SF6">
    <property type="entry name" value="MAJOR FACILITATOR SUPERFAMILY ASSOCIATED DOMAIN-CONTAINING PROTEIN"/>
    <property type="match status" value="1"/>
</dbReference>
<evidence type="ECO:0000256" key="2">
    <source>
        <dbReference type="ARBA" id="ARBA00022448"/>
    </source>
</evidence>
<name>A0ABW5SA17_9BACL</name>
<evidence type="ECO:0000313" key="9">
    <source>
        <dbReference type="Proteomes" id="UP001597399"/>
    </source>
</evidence>
<keyword evidence="5 7" id="KW-1133">Transmembrane helix</keyword>
<gene>
    <name evidence="8" type="ORF">ACFSUE_20385</name>
</gene>
<evidence type="ECO:0000256" key="4">
    <source>
        <dbReference type="ARBA" id="ARBA00022692"/>
    </source>
</evidence>